<dbReference type="Proteomes" id="UP000509371">
    <property type="component" value="Chromosome"/>
</dbReference>
<reference evidence="1 4" key="1">
    <citation type="submission" date="2016-06" db="EMBL/GenBank/DDBJ databases">
        <title>The sequenced genome of the ice-adhering bacterium Marinomonas primoryensis, from Antarctica.</title>
        <authorList>
            <person name="Graham L."/>
            <person name="Vance T.D.R."/>
            <person name="Davies P.L."/>
        </authorList>
    </citation>
    <scope>NUCLEOTIDE SEQUENCE [LARGE SCALE GENOMIC DNA]</scope>
    <source>
        <strain evidence="1 4">AceL</strain>
    </source>
</reference>
<evidence type="ECO:0000313" key="4">
    <source>
        <dbReference type="Proteomes" id="UP000249898"/>
    </source>
</evidence>
<dbReference type="EMBL" id="CP016181">
    <property type="protein sequence ID" value="AWY01230.1"/>
    <property type="molecule type" value="Genomic_DNA"/>
</dbReference>
<gene>
    <name evidence="1" type="ORF">A8139_15640</name>
    <name evidence="2" type="ORF">ABKW32_03905</name>
    <name evidence="3" type="ORF">MP3633_1471</name>
</gene>
<accession>A0A2Z4PUS9</accession>
<dbReference type="KEGG" id="mpri:MP3633_1471"/>
<dbReference type="OrthoDB" id="6169664at2"/>
<keyword evidence="6" id="KW-1185">Reference proteome</keyword>
<evidence type="ECO:0000313" key="2">
    <source>
        <dbReference type="EMBL" id="MEP7728581.1"/>
    </source>
</evidence>
<reference evidence="2 6" key="3">
    <citation type="submission" date="2024-05" db="EMBL/GenBank/DDBJ databases">
        <authorList>
            <person name="Busch G.E."/>
            <person name="Sharma I."/>
        </authorList>
    </citation>
    <scope>NUCLEOTIDE SEQUENCE [LARGE SCALE GENOMIC DNA]</scope>
    <source>
        <strain evidence="2 6">23GB23</strain>
    </source>
</reference>
<sequence>MMIVDLIDEVDFKEKLIALGAPVTQDQSLLEVQATVLSWLRAYPEQTPFVKDLCTEMQKDNTTVLPEVSSVMAVFS</sequence>
<name>A0A2Z4PUS9_9GAMM</name>
<protein>
    <submittedName>
        <fullName evidence="1">Uncharacterized protein</fullName>
    </submittedName>
</protein>
<dbReference type="Proteomes" id="UP001471651">
    <property type="component" value="Unassembled WGS sequence"/>
</dbReference>
<evidence type="ECO:0000313" key="1">
    <source>
        <dbReference type="EMBL" id="AWY01230.1"/>
    </source>
</evidence>
<dbReference type="EMBL" id="JBDYKN010000002">
    <property type="protein sequence ID" value="MEP7728581.1"/>
    <property type="molecule type" value="Genomic_DNA"/>
</dbReference>
<proteinExistence type="predicted"/>
<organism evidence="1 4">
    <name type="scientific">Marinomonas primoryensis</name>
    <dbReference type="NCBI Taxonomy" id="178399"/>
    <lineage>
        <taxon>Bacteria</taxon>
        <taxon>Pseudomonadati</taxon>
        <taxon>Pseudomonadota</taxon>
        <taxon>Gammaproteobacteria</taxon>
        <taxon>Oceanospirillales</taxon>
        <taxon>Oceanospirillaceae</taxon>
        <taxon>Marinomonas</taxon>
    </lineage>
</organism>
<dbReference type="Proteomes" id="UP000249898">
    <property type="component" value="Chromosome"/>
</dbReference>
<evidence type="ECO:0000313" key="6">
    <source>
        <dbReference type="Proteomes" id="UP001471651"/>
    </source>
</evidence>
<evidence type="ECO:0000313" key="3">
    <source>
        <dbReference type="EMBL" id="QKK80204.1"/>
    </source>
</evidence>
<evidence type="ECO:0000313" key="5">
    <source>
        <dbReference type="Proteomes" id="UP000509371"/>
    </source>
</evidence>
<dbReference type="RefSeq" id="WP_112139585.1">
    <property type="nucleotide sequence ID" value="NZ_BAAAEF010000013.1"/>
</dbReference>
<dbReference type="EMBL" id="CP054301">
    <property type="protein sequence ID" value="QKK80204.1"/>
    <property type="molecule type" value="Genomic_DNA"/>
</dbReference>
<reference evidence="3 5" key="2">
    <citation type="submission" date="2020-06" db="EMBL/GenBank/DDBJ databases">
        <authorList>
            <person name="Voronona O.L."/>
            <person name="Aksenova E.I."/>
            <person name="Kunda M.S."/>
            <person name="Semenov A.N."/>
            <person name="Ryzhova N."/>
        </authorList>
    </citation>
    <scope>NUCLEOTIDE SEQUENCE [LARGE SCALE GENOMIC DNA]</scope>
    <source>
        <strain evidence="3 5">MPKMM3633</strain>
    </source>
</reference>
<dbReference type="AlphaFoldDB" id="A0A2Z4PUS9"/>